<keyword evidence="2" id="KW-0805">Transcription regulation</keyword>
<evidence type="ECO:0000259" key="9">
    <source>
        <dbReference type="Pfam" id="PF04545"/>
    </source>
</evidence>
<dbReference type="HOGENOM" id="CLU_014793_3_4_3"/>
<dbReference type="eggNOG" id="COG0568">
    <property type="taxonomic scope" value="Bacteria"/>
</dbReference>
<dbReference type="InterPro" id="IPR050239">
    <property type="entry name" value="Sigma-70_RNA_pol_init_factors"/>
</dbReference>
<dbReference type="PANTHER" id="PTHR30603:SF60">
    <property type="entry name" value="RNA POLYMERASE SIGMA FACTOR RPOD"/>
    <property type="match status" value="1"/>
</dbReference>
<evidence type="ECO:0000313" key="11">
    <source>
        <dbReference type="Proteomes" id="UP000000268"/>
    </source>
</evidence>
<accession>B0BZB6</accession>
<keyword evidence="11" id="KW-1185">Reference proteome</keyword>
<comment type="similarity">
    <text evidence="1">Belongs to the sigma-70 factor family.</text>
</comment>
<evidence type="ECO:0000259" key="7">
    <source>
        <dbReference type="Pfam" id="PF04539"/>
    </source>
</evidence>
<feature type="domain" description="RNA polymerase sigma-70 region 2" evidence="8">
    <location>
        <begin position="87"/>
        <end position="156"/>
    </location>
</feature>
<dbReference type="InterPro" id="IPR007624">
    <property type="entry name" value="RNA_pol_sigma70_r3"/>
</dbReference>
<dbReference type="Pfam" id="PF04542">
    <property type="entry name" value="Sigma70_r2"/>
    <property type="match status" value="1"/>
</dbReference>
<protein>
    <submittedName>
        <fullName evidence="10">RNA polymerase sigma-70 factor</fullName>
    </submittedName>
</protein>
<dbReference type="NCBIfam" id="TIGR02997">
    <property type="entry name" value="Sig70-cyanoRpoD"/>
    <property type="match status" value="1"/>
</dbReference>
<dbReference type="STRING" id="329726.AM1_4586"/>
<name>B0BZB6_ACAM1</name>
<evidence type="ECO:0000256" key="2">
    <source>
        <dbReference type="ARBA" id="ARBA00023015"/>
    </source>
</evidence>
<dbReference type="KEGG" id="amr:AM1_4586"/>
<dbReference type="EMBL" id="CP000828">
    <property type="protein sequence ID" value="ABW29560.1"/>
    <property type="molecule type" value="Genomic_DNA"/>
</dbReference>
<dbReference type="CDD" id="cd06171">
    <property type="entry name" value="Sigma70_r4"/>
    <property type="match status" value="1"/>
</dbReference>
<keyword evidence="4" id="KW-0238">DNA-binding</keyword>
<dbReference type="PANTHER" id="PTHR30603">
    <property type="entry name" value="RNA POLYMERASE SIGMA FACTOR RPO"/>
    <property type="match status" value="1"/>
</dbReference>
<dbReference type="OrthoDB" id="9809557at2"/>
<feature type="domain" description="RNA polymerase sigma-70 region 1.2" evidence="6">
    <location>
        <begin position="9"/>
        <end position="38"/>
    </location>
</feature>
<gene>
    <name evidence="10" type="primary">rpoD</name>
    <name evidence="10" type="ordered locus">AM1_4586</name>
</gene>
<dbReference type="InterPro" id="IPR013324">
    <property type="entry name" value="RNA_pol_sigma_r3/r4-like"/>
</dbReference>
<dbReference type="InterPro" id="IPR017848">
    <property type="entry name" value="RNA_pol_sigma_RpoD/SigA_cyanob"/>
</dbReference>
<dbReference type="GO" id="GO:0003677">
    <property type="term" value="F:DNA binding"/>
    <property type="evidence" value="ECO:0007669"/>
    <property type="project" value="UniProtKB-KW"/>
</dbReference>
<dbReference type="InterPro" id="IPR013325">
    <property type="entry name" value="RNA_pol_sigma_r2"/>
</dbReference>
<dbReference type="NCBIfam" id="TIGR02937">
    <property type="entry name" value="sigma70-ECF"/>
    <property type="match status" value="1"/>
</dbReference>
<dbReference type="Gene3D" id="1.10.601.10">
    <property type="entry name" value="RNA Polymerase Primary Sigma Factor"/>
    <property type="match status" value="1"/>
</dbReference>
<dbReference type="GO" id="GO:0006352">
    <property type="term" value="P:DNA-templated transcription initiation"/>
    <property type="evidence" value="ECO:0007669"/>
    <property type="project" value="InterPro"/>
</dbReference>
<feature type="domain" description="RNA polymerase sigma-70 region 4" evidence="9">
    <location>
        <begin position="254"/>
        <end position="306"/>
    </location>
</feature>
<evidence type="ECO:0000256" key="5">
    <source>
        <dbReference type="ARBA" id="ARBA00023163"/>
    </source>
</evidence>
<dbReference type="Pfam" id="PF04545">
    <property type="entry name" value="Sigma70_r4"/>
    <property type="match status" value="1"/>
</dbReference>
<keyword evidence="5" id="KW-0804">Transcription</keyword>
<dbReference type="Gene3D" id="1.10.10.10">
    <property type="entry name" value="Winged helix-like DNA-binding domain superfamily/Winged helix DNA-binding domain"/>
    <property type="match status" value="2"/>
</dbReference>
<evidence type="ECO:0000256" key="1">
    <source>
        <dbReference type="ARBA" id="ARBA00007788"/>
    </source>
</evidence>
<feature type="domain" description="RNA polymerase sigma-70 region 3" evidence="7">
    <location>
        <begin position="166"/>
        <end position="239"/>
    </location>
</feature>
<dbReference type="InterPro" id="IPR036388">
    <property type="entry name" value="WH-like_DNA-bd_sf"/>
</dbReference>
<keyword evidence="3" id="KW-0731">Sigma factor</keyword>
<evidence type="ECO:0000313" key="10">
    <source>
        <dbReference type="EMBL" id="ABW29560.1"/>
    </source>
</evidence>
<proteinExistence type="inferred from homology"/>
<dbReference type="GO" id="GO:0016987">
    <property type="term" value="F:sigma factor activity"/>
    <property type="evidence" value="ECO:0007669"/>
    <property type="project" value="UniProtKB-KW"/>
</dbReference>
<evidence type="ECO:0000259" key="8">
    <source>
        <dbReference type="Pfam" id="PF04542"/>
    </source>
</evidence>
<dbReference type="InterPro" id="IPR007630">
    <property type="entry name" value="RNA_pol_sigma70_r4"/>
</dbReference>
<evidence type="ECO:0000256" key="3">
    <source>
        <dbReference type="ARBA" id="ARBA00023082"/>
    </source>
</evidence>
<evidence type="ECO:0000259" key="6">
    <source>
        <dbReference type="Pfam" id="PF00140"/>
    </source>
</evidence>
<organism evidence="10 11">
    <name type="scientific">Acaryochloris marina (strain MBIC 11017)</name>
    <dbReference type="NCBI Taxonomy" id="329726"/>
    <lineage>
        <taxon>Bacteria</taxon>
        <taxon>Bacillati</taxon>
        <taxon>Cyanobacteriota</taxon>
        <taxon>Cyanophyceae</taxon>
        <taxon>Acaryochloridales</taxon>
        <taxon>Acaryochloridaceae</taxon>
        <taxon>Acaryochloris</taxon>
    </lineage>
</organism>
<dbReference type="Pfam" id="PF04539">
    <property type="entry name" value="Sigma70_r3"/>
    <property type="match status" value="1"/>
</dbReference>
<dbReference type="InterPro" id="IPR014284">
    <property type="entry name" value="RNA_pol_sigma-70_dom"/>
</dbReference>
<dbReference type="SUPFAM" id="SSF88659">
    <property type="entry name" value="Sigma3 and sigma4 domains of RNA polymerase sigma factors"/>
    <property type="match status" value="2"/>
</dbReference>
<dbReference type="InterPro" id="IPR000943">
    <property type="entry name" value="RNA_pol_sigma70"/>
</dbReference>
<evidence type="ECO:0000256" key="4">
    <source>
        <dbReference type="ARBA" id="ARBA00023125"/>
    </source>
</evidence>
<dbReference type="PRINTS" id="PR00046">
    <property type="entry name" value="SIGMA70FCT"/>
</dbReference>
<dbReference type="AlphaFoldDB" id="B0BZB6"/>
<dbReference type="Pfam" id="PF00140">
    <property type="entry name" value="Sigma70_r1_2"/>
    <property type="match status" value="1"/>
</dbReference>
<sequence>MKNSSVSKDSITTYLREIGRFPLLNHEEEIIFGKQVQRFVALQDLKQDLQEHLDREPTQAEWADKAEISVSQLQKELKLGHKANRKMVESNLRLVVSIAKKYNKAKVEFLDLIQEGTIGLQRGVEKFDPMKGYRFSTYAYWWIRQAMTRAIAEQERTIRLPIHINEKLSKLRKVRRQLSQKLHRDPTVQELAVEMDLAPKKIEDYLNYARRSISLDIQIGDQQNTELWELLEDPNESPDTYVTASSLRSDLAKLLQDLSPQQREVITLRYGLIDQNPLTLAKVGERLNVSREWVRRVEREAFKILRSQKVMLQEYMAI</sequence>
<reference evidence="10 11" key="1">
    <citation type="journal article" date="2008" name="Proc. Natl. Acad. Sci. U.S.A.">
        <title>Niche adaptation and genome expansion in the chlorophyll d-producing cyanobacterium Acaryochloris marina.</title>
        <authorList>
            <person name="Swingley W.D."/>
            <person name="Chen M."/>
            <person name="Cheung P.C."/>
            <person name="Conrad A.L."/>
            <person name="Dejesa L.C."/>
            <person name="Hao J."/>
            <person name="Honchak B.M."/>
            <person name="Karbach L.E."/>
            <person name="Kurdoglu A."/>
            <person name="Lahiri S."/>
            <person name="Mastrian S.D."/>
            <person name="Miyashita H."/>
            <person name="Page L."/>
            <person name="Ramakrishna P."/>
            <person name="Satoh S."/>
            <person name="Sattley W.M."/>
            <person name="Shimada Y."/>
            <person name="Taylor H.L."/>
            <person name="Tomo T."/>
            <person name="Tsuchiya T."/>
            <person name="Wang Z.T."/>
            <person name="Raymond J."/>
            <person name="Mimuro M."/>
            <person name="Blankenship R.E."/>
            <person name="Touchman J.W."/>
        </authorList>
    </citation>
    <scope>NUCLEOTIDE SEQUENCE [LARGE SCALE GENOMIC DNA]</scope>
    <source>
        <strain evidence="11">MBIC 11017</strain>
    </source>
</reference>
<dbReference type="SUPFAM" id="SSF88946">
    <property type="entry name" value="Sigma2 domain of RNA polymerase sigma factors"/>
    <property type="match status" value="1"/>
</dbReference>
<dbReference type="RefSeq" id="WP_012164865.1">
    <property type="nucleotide sequence ID" value="NC_009925.1"/>
</dbReference>
<dbReference type="Proteomes" id="UP000000268">
    <property type="component" value="Chromosome"/>
</dbReference>
<dbReference type="InterPro" id="IPR009042">
    <property type="entry name" value="RNA_pol_sigma70_r1_2"/>
</dbReference>
<dbReference type="InterPro" id="IPR007627">
    <property type="entry name" value="RNA_pol_sigma70_r2"/>
</dbReference>